<dbReference type="GO" id="GO:0008745">
    <property type="term" value="F:N-acetylmuramoyl-L-alanine amidase activity"/>
    <property type="evidence" value="ECO:0007669"/>
    <property type="project" value="InterPro"/>
</dbReference>
<dbReference type="Gene3D" id="3.40.80.10">
    <property type="entry name" value="Peptidoglycan recognition protein-like"/>
    <property type="match status" value="1"/>
</dbReference>
<dbReference type="AlphaFoldDB" id="W4HNH3"/>
<reference evidence="4 5" key="1">
    <citation type="journal article" date="2014" name="Antonie Van Leeuwenhoek">
        <title>Roseivivax atlanticus sp. nov., isolated from surface seawater of the Atlantic Ocean.</title>
        <authorList>
            <person name="Li G."/>
            <person name="Lai Q."/>
            <person name="Liu X."/>
            <person name="Sun F."/>
            <person name="Shao Z."/>
        </authorList>
    </citation>
    <scope>NUCLEOTIDE SEQUENCE [LARGE SCALE GENOMIC DNA]</scope>
    <source>
        <strain evidence="4 5">22II-s10s</strain>
    </source>
</reference>
<dbReference type="EMBL" id="AQQW01000001">
    <property type="protein sequence ID" value="ETW14254.1"/>
    <property type="molecule type" value="Genomic_DNA"/>
</dbReference>
<dbReference type="PANTHER" id="PTHR11022:SF41">
    <property type="entry name" value="PEPTIDOGLYCAN-RECOGNITION PROTEIN LC-RELATED"/>
    <property type="match status" value="1"/>
</dbReference>
<protein>
    <submittedName>
        <fullName evidence="4">N-acetylmuramoyl-L-alanine amidase</fullName>
    </submittedName>
</protein>
<proteinExistence type="inferred from homology"/>
<dbReference type="STRING" id="1379903.ATO8_00055"/>
<feature type="domain" description="Peptidoglycan recognition protein family" evidence="3">
    <location>
        <begin position="2"/>
        <end position="128"/>
    </location>
</feature>
<accession>W4HNH3</accession>
<dbReference type="InterPro" id="IPR002502">
    <property type="entry name" value="Amidase_domain"/>
</dbReference>
<dbReference type="Proteomes" id="UP000019063">
    <property type="component" value="Unassembled WGS sequence"/>
</dbReference>
<dbReference type="InterPro" id="IPR006619">
    <property type="entry name" value="PGRP_domain_met/bac"/>
</dbReference>
<dbReference type="PATRIC" id="fig|1317118.6.peg.11"/>
<comment type="similarity">
    <text evidence="1">Belongs to the N-acetylmuramoyl-L-alanine amidase 2 family.</text>
</comment>
<feature type="domain" description="N-acetylmuramoyl-L-alanine amidase" evidence="2">
    <location>
        <begin position="2"/>
        <end position="134"/>
    </location>
</feature>
<dbReference type="SUPFAM" id="SSF55846">
    <property type="entry name" value="N-acetylmuramoyl-L-alanine amidase-like"/>
    <property type="match status" value="1"/>
</dbReference>
<dbReference type="GO" id="GO:0008270">
    <property type="term" value="F:zinc ion binding"/>
    <property type="evidence" value="ECO:0007669"/>
    <property type="project" value="InterPro"/>
</dbReference>
<keyword evidence="5" id="KW-1185">Reference proteome</keyword>
<gene>
    <name evidence="4" type="ORF">ATO8_00055</name>
</gene>
<dbReference type="Pfam" id="PF01510">
    <property type="entry name" value="Amidase_2"/>
    <property type="match status" value="1"/>
</dbReference>
<comment type="caution">
    <text evidence="4">The sequence shown here is derived from an EMBL/GenBank/DDBJ whole genome shotgun (WGS) entry which is preliminary data.</text>
</comment>
<dbReference type="InterPro" id="IPR015510">
    <property type="entry name" value="PGRP"/>
</dbReference>
<organism evidence="4 5">
    <name type="scientific">Roseivivax marinus</name>
    <dbReference type="NCBI Taxonomy" id="1379903"/>
    <lineage>
        <taxon>Bacteria</taxon>
        <taxon>Pseudomonadati</taxon>
        <taxon>Pseudomonadota</taxon>
        <taxon>Alphaproteobacteria</taxon>
        <taxon>Rhodobacterales</taxon>
        <taxon>Roseobacteraceae</taxon>
        <taxon>Roseivivax</taxon>
    </lineage>
</organism>
<dbReference type="CDD" id="cd06583">
    <property type="entry name" value="PGRP"/>
    <property type="match status" value="1"/>
</dbReference>
<evidence type="ECO:0000313" key="5">
    <source>
        <dbReference type="Proteomes" id="UP000019063"/>
    </source>
</evidence>
<evidence type="ECO:0000313" key="4">
    <source>
        <dbReference type="EMBL" id="ETW14254.1"/>
    </source>
</evidence>
<dbReference type="InterPro" id="IPR036505">
    <property type="entry name" value="Amidase/PGRP_sf"/>
</dbReference>
<evidence type="ECO:0000259" key="3">
    <source>
        <dbReference type="SMART" id="SM00701"/>
    </source>
</evidence>
<evidence type="ECO:0000259" key="2">
    <source>
        <dbReference type="SMART" id="SM00644"/>
    </source>
</evidence>
<dbReference type="SMART" id="SM00644">
    <property type="entry name" value="Ami_2"/>
    <property type="match status" value="1"/>
</dbReference>
<dbReference type="SMART" id="SM00701">
    <property type="entry name" value="PGRP"/>
    <property type="match status" value="1"/>
</dbReference>
<name>W4HNH3_9RHOB</name>
<dbReference type="eggNOG" id="COG3023">
    <property type="taxonomic scope" value="Bacteria"/>
</dbReference>
<dbReference type="RefSeq" id="WP_051487293.1">
    <property type="nucleotide sequence ID" value="NZ_AQQW01000001.1"/>
</dbReference>
<sequence length="181" mass="19705">MRAIVGIIVHATATRPDFMEGLPTSAKVAEVRRWHMDDRGWSDIGYHYLIDRDGTVAEGRPVERTGAHISGHNTGTVGVSLFGGHGSAETDAFADHFTQAQDRALRTLLGELSDRFGDVPITGHNEYAAKACPGFNVRRWLEKGPAAAPAPEAIGEATEATVYRWRLAEIRDTAARALARE</sequence>
<dbReference type="PANTHER" id="PTHR11022">
    <property type="entry name" value="PEPTIDOGLYCAN RECOGNITION PROTEIN"/>
    <property type="match status" value="1"/>
</dbReference>
<dbReference type="GO" id="GO:0009253">
    <property type="term" value="P:peptidoglycan catabolic process"/>
    <property type="evidence" value="ECO:0007669"/>
    <property type="project" value="InterPro"/>
</dbReference>
<evidence type="ECO:0000256" key="1">
    <source>
        <dbReference type="ARBA" id="ARBA00007553"/>
    </source>
</evidence>